<evidence type="ECO:0000259" key="2">
    <source>
        <dbReference type="Pfam" id="PF13166"/>
    </source>
</evidence>
<dbReference type="InterPro" id="IPR026866">
    <property type="entry name" value="CR006_AAA"/>
</dbReference>
<dbReference type="InterPro" id="IPR027417">
    <property type="entry name" value="P-loop_NTPase"/>
</dbReference>
<evidence type="ECO:0000313" key="3">
    <source>
        <dbReference type="EMBL" id="ORO39786.1"/>
    </source>
</evidence>
<accession>A0A1X1FZH4</accession>
<name>A0A1X1FZH4_STROR</name>
<dbReference type="Pfam" id="PF13166">
    <property type="entry name" value="AAA_13"/>
    <property type="match status" value="1"/>
</dbReference>
<dbReference type="SUPFAM" id="SSF52540">
    <property type="entry name" value="P-loop containing nucleoside triphosphate hydrolases"/>
    <property type="match status" value="1"/>
</dbReference>
<protein>
    <recommendedName>
        <fullName evidence="2">Protein CR006 P-loop domain-containing protein</fullName>
    </recommendedName>
</protein>
<dbReference type="AlphaFoldDB" id="A0A1X1FZH4"/>
<feature type="domain" description="Protein CR006 P-loop" evidence="2">
    <location>
        <begin position="39"/>
        <end position="727"/>
    </location>
</feature>
<evidence type="ECO:0000256" key="1">
    <source>
        <dbReference type="SAM" id="Coils"/>
    </source>
</evidence>
<dbReference type="Gene3D" id="3.40.50.300">
    <property type="entry name" value="P-loop containing nucleotide triphosphate hydrolases"/>
    <property type="match status" value="1"/>
</dbReference>
<comment type="caution">
    <text evidence="3">The sequence shown here is derived from an EMBL/GenBank/DDBJ whole genome shotgun (WGS) entry which is preliminary data.</text>
</comment>
<organism evidence="3 4">
    <name type="scientific">Streptococcus oralis subsp. tigurinus</name>
    <dbReference type="NCBI Taxonomy" id="1077464"/>
    <lineage>
        <taxon>Bacteria</taxon>
        <taxon>Bacillati</taxon>
        <taxon>Bacillota</taxon>
        <taxon>Bacilli</taxon>
        <taxon>Lactobacillales</taxon>
        <taxon>Streptococcaceae</taxon>
        <taxon>Streptococcus</taxon>
    </lineage>
</organism>
<keyword evidence="1" id="KW-0175">Coiled coil</keyword>
<feature type="coiled-coil region" evidence="1">
    <location>
        <begin position="117"/>
        <end position="151"/>
    </location>
</feature>
<dbReference type="Proteomes" id="UP000193633">
    <property type="component" value="Unassembled WGS sequence"/>
</dbReference>
<evidence type="ECO:0000313" key="4">
    <source>
        <dbReference type="Proteomes" id="UP000193633"/>
    </source>
</evidence>
<feature type="coiled-coil region" evidence="1">
    <location>
        <begin position="404"/>
        <end position="467"/>
    </location>
</feature>
<sequence>MQQFTKIIIEKDYLPYRTIELNWLKKESNLDTEILRSMIIFGRNGTGKSTISKSISSLRDVSEDITLFNEKNKVSTAINITDSDKETIFVYNEEFQREKVTFTENEKFEAIVLIDDQKDLMSKIASNKSEVKKLESKLIQYNGALSNAENAIKETIVESEKPRWKSIYNKLNNKNHYFNDSLVNRISSSVSSKSVEELGDDLRNLIKEIESARNEKEISRYSMVEIPVNEIKEKLEIISEPVNMIELTERENQIIEILGNNVDSSIEKTENLLKGNSNNCPTCFQEINEDYKRDTLVQLKSVLKKQLLNDEISKHIECIDQIVKRFELIIEELDSVDLDKRIEESVRISLNKSIKDLKSRLNLMINELKTKKSNVYMVCDFNSEPLFESKNAYDESLSVYNEACDMYNLRFNKLEDNIKEANKLNDKLAYKETKIFCKEVVENRKKVNRTKESIKELNEKIVKDEQSVKNTTLALNNINKQLGRVFYESERLKLEQEDGFYYVLSRGKRTKLSSLSTGERNAIGLCYFFSIVNQNQNVDNQYNLPLLLVLDDPLSSFDHEIKLGIYSLLRGEIEKIGLGNKNSKILILTHDSDVYYNCYKIFEDVLDTDGKRVFKDNQIKLKQLNAMTGIETAEKEENFYSTQLTKIYEFACIEDEECDFAKDFSPYIGNVMRRVLEAFSTFNYQKGISELSSNEVLLSESIDDKEERELLKSHMYRLLLNGESHYSDKIYGITERDREFLLTIKQKIQTARFVLVLLYSLNSIHLKYQINNLDQTILERWKSDLIGSKK</sequence>
<proteinExistence type="predicted"/>
<reference evidence="3 4" key="1">
    <citation type="journal article" date="2016" name="Eur. J. Clin. Microbiol. Infect. Dis.">
        <title>Whole genome sequencing as a tool for phylogenetic analysis of clinical strains of Mitis group streptococci.</title>
        <authorList>
            <person name="Rasmussen L.H."/>
            <person name="Dargis R."/>
            <person name="Hojholt K."/>
            <person name="Christensen J.J."/>
            <person name="Skovgaard O."/>
            <person name="Justesen U.S."/>
            <person name="Rosenvinge F.S."/>
            <person name="Moser C."/>
            <person name="Lukjancenko O."/>
            <person name="Rasmussen S."/>
            <person name="Nielsen X.C."/>
        </authorList>
    </citation>
    <scope>NUCLEOTIDE SEQUENCE [LARGE SCALE GENOMIC DNA]</scope>
    <source>
        <strain evidence="3 4">OD_339823_10</strain>
    </source>
</reference>
<dbReference type="EMBL" id="NCUD01000045">
    <property type="protein sequence ID" value="ORO39786.1"/>
    <property type="molecule type" value="Genomic_DNA"/>
</dbReference>
<gene>
    <name evidence="3" type="ORF">B7728_05650</name>
</gene>
<dbReference type="RefSeq" id="WP_084852161.1">
    <property type="nucleotide sequence ID" value="NZ_NCUD01000045.1"/>
</dbReference>